<evidence type="ECO:0000313" key="2">
    <source>
        <dbReference type="EMBL" id="ENZ79609.1"/>
    </source>
</evidence>
<proteinExistence type="predicted"/>
<protein>
    <submittedName>
        <fullName evidence="2">Uncharacterized protein</fullName>
    </submittedName>
</protein>
<feature type="region of interest" description="Disordered" evidence="1">
    <location>
        <begin position="130"/>
        <end position="156"/>
    </location>
</feature>
<comment type="caution">
    <text evidence="2">The sequence shown here is derived from an EMBL/GenBank/DDBJ whole genome shotgun (WGS) entry which is preliminary data.</text>
</comment>
<accession>R0EBZ5</accession>
<organism evidence="2 3">
    <name type="scientific">Ralstonia pickettii OR214</name>
    <dbReference type="NCBI Taxonomy" id="1264675"/>
    <lineage>
        <taxon>Bacteria</taxon>
        <taxon>Pseudomonadati</taxon>
        <taxon>Pseudomonadota</taxon>
        <taxon>Betaproteobacteria</taxon>
        <taxon>Burkholderiales</taxon>
        <taxon>Burkholderiaceae</taxon>
        <taxon>Ralstonia</taxon>
    </lineage>
</organism>
<evidence type="ECO:0000313" key="3">
    <source>
        <dbReference type="Proteomes" id="UP000013280"/>
    </source>
</evidence>
<gene>
    <name evidence="2" type="ORF">OR214_00025</name>
</gene>
<reference evidence="2 3" key="1">
    <citation type="journal article" date="2013" name="Genome Announc.">
        <title>Draft Genome Sequence for Ralstonia sp. Strain OR214, a Bacterium with Potential for Bioremediation.</title>
        <authorList>
            <person name="Utturkar S.M."/>
            <person name="Bollmann A."/>
            <person name="Brzoska R.M."/>
            <person name="Klingeman D.M."/>
            <person name="Epstein S.E."/>
            <person name="Palumbo A.V."/>
            <person name="Brown S.D."/>
        </authorList>
    </citation>
    <scope>NUCLEOTIDE SEQUENCE [LARGE SCALE GENOMIC DNA]</scope>
    <source>
        <strain evidence="2 3">OR214</strain>
    </source>
</reference>
<evidence type="ECO:0000256" key="1">
    <source>
        <dbReference type="SAM" id="MobiDB-lite"/>
    </source>
</evidence>
<dbReference type="PATRIC" id="fig|1264675.3.peg.25"/>
<name>R0EBZ5_RALPI</name>
<dbReference type="RefSeq" id="WP_004626013.1">
    <property type="nucleotide sequence ID" value="NZ_APMQ01000001.1"/>
</dbReference>
<dbReference type="EMBL" id="APMQ01000001">
    <property type="protein sequence ID" value="ENZ79609.1"/>
    <property type="molecule type" value="Genomic_DNA"/>
</dbReference>
<feature type="compositionally biased region" description="Basic and acidic residues" evidence="1">
    <location>
        <begin position="147"/>
        <end position="156"/>
    </location>
</feature>
<dbReference type="Proteomes" id="UP000013280">
    <property type="component" value="Unassembled WGS sequence"/>
</dbReference>
<sequence length="156" mass="17904" precursor="true">MSDDQLKTDDQALHAYCLDWVRWCRTRRFLAPPVPSMLLARLQPRTGSGREPNGPMDADISFFNMAIHGLAESYPHEYVCFAIFYLHEATNIKAVVADMNIGRQTFYDRVKRFAKRAKVMTPAIRKIHMEHTAPEEGQAGRLAPIQKNEERDNADQ</sequence>
<dbReference type="AlphaFoldDB" id="R0EBZ5"/>